<protein>
    <submittedName>
        <fullName evidence="1">Uncharacterized protein</fullName>
    </submittedName>
</protein>
<dbReference type="Proteomes" id="UP000703315">
    <property type="component" value="Unassembled WGS sequence"/>
</dbReference>
<gene>
    <name evidence="1" type="ORF">K8V32_08280</name>
</gene>
<sequence length="585" mass="64601">MTASKSPSDDPEFLPLPPGVEIRHRIGADAELMEQLAPLLAAEGIDSKNLADADPEELNEAMTRAVERHNMELSTPVGDQRARAVNTLRELVIALHTENVAAVQNLFGSIGPAPTRHRPSSGHLTGVTMEYLDGIYRNTALHPALHVVEIPKVDPKTQAAAEEILARAAQGTAFRTLDTLLTNHGGFELARAGIYLLAATITAVATHQNTTFDRVLNELVPALEISPRPVSNGEQTPSSQEYLEDFANWLKTQDDVAGMAAKISIIFTSMVEDAAREGIDPHHPEDFDVWIMAVLANTQPQYVVTALEIIKHYLQFRLRTDLEPDRWHQAHAKITDMTVVHKAPPWDFEQIFAAAQSVDHDTRQRAMHQLPIVSGIQQLRDWLNTPRPTTDSGAPRTEDIHTLGAMIGLEVHGTTREGKAISGHPVESALEVPELMIWWWALEELGVITVANATVELGPTADEYLQAERIPFEAAEGMIATYVKIFLIHALEHAPLEVSSVGHTLGRLLNSLAKMSPATEASPDDFRGQLVQQRSDEYLRSLHAFGLLGANLREPEIPEPLQGAVFYGLMMTMDYMDEFLDQHFS</sequence>
<evidence type="ECO:0000313" key="2">
    <source>
        <dbReference type="Proteomes" id="UP000703315"/>
    </source>
</evidence>
<dbReference type="AlphaFoldDB" id="A0A921FPZ0"/>
<comment type="caution">
    <text evidence="1">The sequence shown here is derived from an EMBL/GenBank/DDBJ whole genome shotgun (WGS) entry which is preliminary data.</text>
</comment>
<dbReference type="EMBL" id="DYXC01000086">
    <property type="protein sequence ID" value="HJF14786.1"/>
    <property type="molecule type" value="Genomic_DNA"/>
</dbReference>
<reference evidence="1" key="2">
    <citation type="submission" date="2021-09" db="EMBL/GenBank/DDBJ databases">
        <authorList>
            <person name="Gilroy R."/>
        </authorList>
    </citation>
    <scope>NUCLEOTIDE SEQUENCE</scope>
    <source>
        <strain evidence="1">ChiHjej13B12-14962</strain>
    </source>
</reference>
<dbReference type="RefSeq" id="WP_303905688.1">
    <property type="nucleotide sequence ID" value="NZ_DYXC01000086.1"/>
</dbReference>
<organism evidence="1 2">
    <name type="scientific">Enteractinococcus helveticum</name>
    <dbReference type="NCBI Taxonomy" id="1837282"/>
    <lineage>
        <taxon>Bacteria</taxon>
        <taxon>Bacillati</taxon>
        <taxon>Actinomycetota</taxon>
        <taxon>Actinomycetes</taxon>
        <taxon>Micrococcales</taxon>
        <taxon>Micrococcaceae</taxon>
    </lineage>
</organism>
<reference evidence="1" key="1">
    <citation type="journal article" date="2021" name="PeerJ">
        <title>Extensive microbial diversity within the chicken gut microbiome revealed by metagenomics and culture.</title>
        <authorList>
            <person name="Gilroy R."/>
            <person name="Ravi A."/>
            <person name="Getino M."/>
            <person name="Pursley I."/>
            <person name="Horton D.L."/>
            <person name="Alikhan N.F."/>
            <person name="Baker D."/>
            <person name="Gharbi K."/>
            <person name="Hall N."/>
            <person name="Watson M."/>
            <person name="Adriaenssens E.M."/>
            <person name="Foster-Nyarko E."/>
            <person name="Jarju S."/>
            <person name="Secka A."/>
            <person name="Antonio M."/>
            <person name="Oren A."/>
            <person name="Chaudhuri R.R."/>
            <person name="La Ragione R."/>
            <person name="Hildebrand F."/>
            <person name="Pallen M.J."/>
        </authorList>
    </citation>
    <scope>NUCLEOTIDE SEQUENCE</scope>
    <source>
        <strain evidence="1">ChiHjej13B12-14962</strain>
    </source>
</reference>
<evidence type="ECO:0000313" key="1">
    <source>
        <dbReference type="EMBL" id="HJF14786.1"/>
    </source>
</evidence>
<accession>A0A921FPZ0</accession>
<proteinExistence type="predicted"/>
<name>A0A921FPZ0_9MICC</name>